<feature type="compositionally biased region" description="Polar residues" evidence="1">
    <location>
        <begin position="261"/>
        <end position="273"/>
    </location>
</feature>
<feature type="compositionally biased region" description="Low complexity" evidence="1">
    <location>
        <begin position="21"/>
        <end position="30"/>
    </location>
</feature>
<feature type="compositionally biased region" description="Polar residues" evidence="1">
    <location>
        <begin position="132"/>
        <end position="145"/>
    </location>
</feature>
<feature type="region of interest" description="Disordered" evidence="1">
    <location>
        <begin position="369"/>
        <end position="393"/>
    </location>
</feature>
<evidence type="ECO:0000256" key="1">
    <source>
        <dbReference type="SAM" id="MobiDB-lite"/>
    </source>
</evidence>
<organism evidence="2 3">
    <name type="scientific">Cyclocybe aegerita</name>
    <name type="common">Black poplar mushroom</name>
    <name type="synonym">Agrocybe aegerita</name>
    <dbReference type="NCBI Taxonomy" id="1973307"/>
    <lineage>
        <taxon>Eukaryota</taxon>
        <taxon>Fungi</taxon>
        <taxon>Dikarya</taxon>
        <taxon>Basidiomycota</taxon>
        <taxon>Agaricomycotina</taxon>
        <taxon>Agaricomycetes</taxon>
        <taxon>Agaricomycetidae</taxon>
        <taxon>Agaricales</taxon>
        <taxon>Agaricineae</taxon>
        <taxon>Bolbitiaceae</taxon>
        <taxon>Cyclocybe</taxon>
    </lineage>
</organism>
<dbReference type="EMBL" id="CACVBS010000028">
    <property type="protein sequence ID" value="CAA7260049.1"/>
    <property type="molecule type" value="Genomic_DNA"/>
</dbReference>
<feature type="region of interest" description="Disordered" evidence="1">
    <location>
        <begin position="1"/>
        <end position="347"/>
    </location>
</feature>
<feature type="compositionally biased region" description="Basic residues" evidence="1">
    <location>
        <begin position="100"/>
        <end position="115"/>
    </location>
</feature>
<protein>
    <submittedName>
        <fullName evidence="2">Uncharacterized protein</fullName>
    </submittedName>
</protein>
<evidence type="ECO:0000313" key="3">
    <source>
        <dbReference type="Proteomes" id="UP000467700"/>
    </source>
</evidence>
<feature type="compositionally biased region" description="Low complexity" evidence="1">
    <location>
        <begin position="1"/>
        <end position="11"/>
    </location>
</feature>
<feature type="compositionally biased region" description="Basic and acidic residues" evidence="1">
    <location>
        <begin position="41"/>
        <end position="52"/>
    </location>
</feature>
<evidence type="ECO:0000313" key="2">
    <source>
        <dbReference type="EMBL" id="CAA7260049.1"/>
    </source>
</evidence>
<comment type="caution">
    <text evidence="2">The sequence shown here is derived from an EMBL/GenBank/DDBJ whole genome shotgun (WGS) entry which is preliminary data.</text>
</comment>
<dbReference type="AlphaFoldDB" id="A0A8S0XEP4"/>
<feature type="compositionally biased region" description="Basic residues" evidence="1">
    <location>
        <begin position="310"/>
        <end position="324"/>
    </location>
</feature>
<feature type="compositionally biased region" description="Polar residues" evidence="1">
    <location>
        <begin position="187"/>
        <end position="201"/>
    </location>
</feature>
<name>A0A8S0XEP4_CYCAE</name>
<keyword evidence="3" id="KW-1185">Reference proteome</keyword>
<dbReference type="Proteomes" id="UP000467700">
    <property type="component" value="Unassembled WGS sequence"/>
</dbReference>
<feature type="compositionally biased region" description="Low complexity" evidence="1">
    <location>
        <begin position="116"/>
        <end position="131"/>
    </location>
</feature>
<feature type="compositionally biased region" description="Low complexity" evidence="1">
    <location>
        <begin position="235"/>
        <end position="259"/>
    </location>
</feature>
<reference evidence="2 3" key="1">
    <citation type="submission" date="2020-01" db="EMBL/GenBank/DDBJ databases">
        <authorList>
            <person name="Gupta K D."/>
        </authorList>
    </citation>
    <scope>NUCLEOTIDE SEQUENCE [LARGE SCALE GENOMIC DNA]</scope>
</reference>
<proteinExistence type="predicted"/>
<accession>A0A8S0XEP4</accession>
<gene>
    <name evidence="2" type="ORF">AAE3_LOCUS1933</name>
</gene>
<feature type="compositionally biased region" description="Low complexity" evidence="1">
    <location>
        <begin position="211"/>
        <end position="223"/>
    </location>
</feature>
<feature type="compositionally biased region" description="Low complexity" evidence="1">
    <location>
        <begin position="70"/>
        <end position="84"/>
    </location>
</feature>
<sequence length="404" mass="43388">MTGQTQSSTSQKSAFTDPTTLALANPSSSLPSPPASSPGSHSHDESLFDHTQPKSPLSEEFSPQQDVSMPSFASLSSPAGSPPLLDIPKSPSFSSLVARSTKRKSPVKPASRRHPLSQSSSSDSSTGSQLSVERQLTQSPVSGSEENGGPDASGEDDFLNPPGHLPISQPGSSQAPDMYAAELEWHSSVSQNDSNTVSQSPPQGPMLATLESFSQPPSQFESFPIHDHGSKPKVASAFPESPSSSPSLALSQPVPLASPTFAISTPQQRQNWYQAPPRRRHSSQSSGQSPKFEDPPNASPPKRDLAASRASRRASRPPKFKKVFRSGTLQITPAPRPITEELDTQHADHSDALLQDVLAVQYNTYDPWANSQTQDYMDSSQSQDLSYPPLQTQAPYHSQILSQF</sequence>
<dbReference type="OrthoDB" id="3270241at2759"/>